<name>A0A6B3NAC1_9CYAN</name>
<comment type="caution">
    <text evidence="1">The sequence shown here is derived from an EMBL/GenBank/DDBJ whole genome shotgun (WGS) entry which is preliminary data.</text>
</comment>
<evidence type="ECO:0000313" key="1">
    <source>
        <dbReference type="EMBL" id="NER26571.1"/>
    </source>
</evidence>
<dbReference type="InterPro" id="IPR021787">
    <property type="entry name" value="DUF3352"/>
</dbReference>
<dbReference type="EMBL" id="JAAHFQ010000036">
    <property type="protein sequence ID" value="NER26571.1"/>
    <property type="molecule type" value="Genomic_DNA"/>
</dbReference>
<reference evidence="1" key="1">
    <citation type="submission" date="2019-11" db="EMBL/GenBank/DDBJ databases">
        <title>Genomic insights into an expanded diversity of filamentous marine cyanobacteria reveals the extraordinary biosynthetic potential of Moorea and Okeania.</title>
        <authorList>
            <person name="Ferreira Leao T."/>
            <person name="Wang M."/>
            <person name="Moss N."/>
            <person name="Da Silva R."/>
            <person name="Sanders J."/>
            <person name="Nurk S."/>
            <person name="Gurevich A."/>
            <person name="Humphrey G."/>
            <person name="Reher R."/>
            <person name="Zhu Q."/>
            <person name="Belda-Ferre P."/>
            <person name="Glukhov E."/>
            <person name="Rex R."/>
            <person name="Dorrestein P.C."/>
            <person name="Knight R."/>
            <person name="Pevzner P."/>
            <person name="Gerwick W.H."/>
            <person name="Gerwick L."/>
        </authorList>
    </citation>
    <scope>NUCLEOTIDE SEQUENCE</scope>
    <source>
        <strain evidence="1">SIO1C4</strain>
    </source>
</reference>
<dbReference type="Pfam" id="PF11832">
    <property type="entry name" value="DUF3352"/>
    <property type="match status" value="1"/>
</dbReference>
<dbReference type="AlphaFoldDB" id="A0A6B3NAC1"/>
<protein>
    <submittedName>
        <fullName evidence="1">DUF3352 domain-containing protein</fullName>
    </submittedName>
</protein>
<gene>
    <name evidence="1" type="ORF">F6J89_02800</name>
</gene>
<accession>A0A6B3NAC1</accession>
<sequence>MKLRSFFSVLAVAAIGLLLTAVGGFFWLTSQSPLNLLHGGVNTNPTAAMFVPKQAPIMFSMQVNPERLEAFRQLAAPPVYRRQARAELQQFEQSLLAIIDTDLDYRRDIQPWLGDEITLAVTSLDFDRNRENKAQPGYLLALTAKDPKRAREFLQLFYSKQALSETSDLVLEKYKGVNLLYQRPLAQIAVSGGDVNQSQISTTLTSAIVGDRFVLFANHPKVLRSAINTVQAANLSLENDPVYQQTLQSLSEPRIGLSFVNLPALTAWIANQPVPVQDTLQGSKTLLFDFSLDRQGLIAQTALVGAEPDEQSQQPTLSQPVAALQYIPAKSALAIAGTDLNQLWNHLQAGVASDETLKPLLEKSLASLQSRWGIQLPEDVFSWVKAEYALSMLPRPDKDNPDWIFVAQKSDSSTAQVSIEHLDTVAKQQGMSVGFLSLGEQRLTAWTKLTTSTEFAASRQVKGQLTQTLLKLEAQVQGVHATMGDYEIFTSSIAAMDEALKGRGNSLLKSEQFQSAIASLPEDNDGYFYLDWKRSEALIKRQLPIVRVAQLVGKPLFEHLQSLSLSSYGIDQGVRRSKLFLRLDTTE</sequence>
<organism evidence="1">
    <name type="scientific">Symploca sp. SIO1C4</name>
    <dbReference type="NCBI Taxonomy" id="2607765"/>
    <lineage>
        <taxon>Bacteria</taxon>
        <taxon>Bacillati</taxon>
        <taxon>Cyanobacteriota</taxon>
        <taxon>Cyanophyceae</taxon>
        <taxon>Coleofasciculales</taxon>
        <taxon>Coleofasciculaceae</taxon>
        <taxon>Symploca</taxon>
    </lineage>
</organism>
<proteinExistence type="predicted"/>